<feature type="transmembrane region" description="Helical" evidence="1">
    <location>
        <begin position="160"/>
        <end position="182"/>
    </location>
</feature>
<comment type="caution">
    <text evidence="2">The sequence shown here is derived from an EMBL/GenBank/DDBJ whole genome shotgun (WGS) entry which is preliminary data.</text>
</comment>
<reference evidence="2 3" key="1">
    <citation type="submission" date="2018-01" db="EMBL/GenBank/DDBJ databases">
        <title>Glutamicibacter soli strain NHPC-3 Whole genome sequence and assembly.</title>
        <authorList>
            <person name="Choudhury P."/>
            <person name="Gupta D."/>
            <person name="Sengupta K."/>
            <person name="Jawed A."/>
            <person name="Sultana N."/>
            <person name="Saha P."/>
        </authorList>
    </citation>
    <scope>NUCLEOTIDE SEQUENCE [LARGE SCALE GENOMIC DNA]</scope>
    <source>
        <strain evidence="2 3">NHPC-3</strain>
    </source>
</reference>
<keyword evidence="1" id="KW-0472">Membrane</keyword>
<keyword evidence="1" id="KW-0812">Transmembrane</keyword>
<evidence type="ECO:0000256" key="1">
    <source>
        <dbReference type="SAM" id="Phobius"/>
    </source>
</evidence>
<feature type="transmembrane region" description="Helical" evidence="1">
    <location>
        <begin position="188"/>
        <end position="209"/>
    </location>
</feature>
<keyword evidence="3" id="KW-1185">Reference proteome</keyword>
<feature type="transmembrane region" description="Helical" evidence="1">
    <location>
        <begin position="329"/>
        <end position="347"/>
    </location>
</feature>
<gene>
    <name evidence="2" type="ORF">C1H84_00795</name>
</gene>
<keyword evidence="1" id="KW-1133">Transmembrane helix</keyword>
<name>A0A365YMN3_9MICC</name>
<proteinExistence type="predicted"/>
<sequence>MGSNPELSTTAKIINSYPAGDREWAEQFHAAMVIADATPAQCEEELLAQREWIHASGESAEQLLGNGWIFGKHRVREIKSPQQLGQDELPVDSFRTLVLGFGLTIGAMAVGFGLWIAFRDGWLAWSWTYWQLGCFIAGGSLALIGTGFAYLRLASRFKAAWLLLSVGLPTTVLVAVPLFMMAGEDAAIPAPNAVVPMLGLLLAVGVFFLPEASAKPHSPADEAALNLDPGLWFAQTRRILRGRYGFTRREAASVLEEARQGWHENSQDANTTDIVNDLGTPNEFAIQAAPGNAAAVHRRWMLKNCALLLLFGCYLSGNIGEISTNGISWWTAFLAFLCMLLLAYFATRLLPSQRGEHVQAKLRALQQAADAVSERQDNI</sequence>
<feature type="transmembrane region" description="Helical" evidence="1">
    <location>
        <begin position="97"/>
        <end position="118"/>
    </location>
</feature>
<feature type="transmembrane region" description="Helical" evidence="1">
    <location>
        <begin position="130"/>
        <end position="153"/>
    </location>
</feature>
<dbReference type="Proteomes" id="UP000252167">
    <property type="component" value="Unassembled WGS sequence"/>
</dbReference>
<protein>
    <submittedName>
        <fullName evidence="2">Uncharacterized protein</fullName>
    </submittedName>
</protein>
<evidence type="ECO:0000313" key="3">
    <source>
        <dbReference type="Proteomes" id="UP000252167"/>
    </source>
</evidence>
<accession>A0A365YMN3</accession>
<evidence type="ECO:0000313" key="2">
    <source>
        <dbReference type="EMBL" id="RBM03878.1"/>
    </source>
</evidence>
<organism evidence="2 3">
    <name type="scientific">Glutamicibacter soli</name>
    <dbReference type="NCBI Taxonomy" id="453836"/>
    <lineage>
        <taxon>Bacteria</taxon>
        <taxon>Bacillati</taxon>
        <taxon>Actinomycetota</taxon>
        <taxon>Actinomycetes</taxon>
        <taxon>Micrococcales</taxon>
        <taxon>Micrococcaceae</taxon>
        <taxon>Glutamicibacter</taxon>
    </lineage>
</organism>
<dbReference type="RefSeq" id="WP_113606284.1">
    <property type="nucleotide sequence ID" value="NZ_JBNBOD010000001.1"/>
</dbReference>
<dbReference type="AlphaFoldDB" id="A0A365YMN3"/>
<feature type="transmembrane region" description="Helical" evidence="1">
    <location>
        <begin position="300"/>
        <end position="317"/>
    </location>
</feature>
<dbReference type="EMBL" id="POAF01000001">
    <property type="protein sequence ID" value="RBM03878.1"/>
    <property type="molecule type" value="Genomic_DNA"/>
</dbReference>